<reference evidence="3" key="2">
    <citation type="submission" date="2021-09" db="EMBL/GenBank/DDBJ databases">
        <authorList>
            <person name="Jia N."/>
            <person name="Wang J."/>
            <person name="Shi W."/>
            <person name="Du L."/>
            <person name="Sun Y."/>
            <person name="Zhan W."/>
            <person name="Jiang J."/>
            <person name="Wang Q."/>
            <person name="Zhang B."/>
            <person name="Ji P."/>
            <person name="Sakyi L.B."/>
            <person name="Cui X."/>
            <person name="Yuan T."/>
            <person name="Jiang B."/>
            <person name="Yang W."/>
            <person name="Lam T.T.-Y."/>
            <person name="Chang Q."/>
            <person name="Ding S."/>
            <person name="Wang X."/>
            <person name="Zhu J."/>
            <person name="Ruan X."/>
            <person name="Zhao L."/>
            <person name="Wei J."/>
            <person name="Que T."/>
            <person name="Du C."/>
            <person name="Cheng J."/>
            <person name="Dai P."/>
            <person name="Han X."/>
            <person name="Huang E."/>
            <person name="Gao Y."/>
            <person name="Liu J."/>
            <person name="Shao H."/>
            <person name="Ye R."/>
            <person name="Li L."/>
            <person name="Wei W."/>
            <person name="Wang X."/>
            <person name="Wang C."/>
            <person name="Huo Q."/>
            <person name="Li W."/>
            <person name="Guo W."/>
            <person name="Chen H."/>
            <person name="Chen S."/>
            <person name="Zhou L."/>
            <person name="Zhou L."/>
            <person name="Ni X."/>
            <person name="Tian J."/>
            <person name="Zhou Y."/>
            <person name="Sheng Y."/>
            <person name="Liu T."/>
            <person name="Pan Y."/>
            <person name="Xia L."/>
            <person name="Li J."/>
            <person name="Zhao F."/>
            <person name="Cao W."/>
        </authorList>
    </citation>
    <scope>NUCLEOTIDE SEQUENCE</scope>
    <source>
        <strain evidence="3">Rsan-2018</strain>
        <tissue evidence="3">Larvae</tissue>
    </source>
</reference>
<keyword evidence="2" id="KW-0472">Membrane</keyword>
<evidence type="ECO:0000256" key="1">
    <source>
        <dbReference type="SAM" id="MobiDB-lite"/>
    </source>
</evidence>
<reference evidence="3" key="1">
    <citation type="journal article" date="2020" name="Cell">
        <title>Large-Scale Comparative Analyses of Tick Genomes Elucidate Their Genetic Diversity and Vector Capacities.</title>
        <authorList>
            <consortium name="Tick Genome and Microbiome Consortium (TIGMIC)"/>
            <person name="Jia N."/>
            <person name="Wang J."/>
            <person name="Shi W."/>
            <person name="Du L."/>
            <person name="Sun Y."/>
            <person name="Zhan W."/>
            <person name="Jiang J.F."/>
            <person name="Wang Q."/>
            <person name="Zhang B."/>
            <person name="Ji P."/>
            <person name="Bell-Sakyi L."/>
            <person name="Cui X.M."/>
            <person name="Yuan T.T."/>
            <person name="Jiang B.G."/>
            <person name="Yang W.F."/>
            <person name="Lam T.T."/>
            <person name="Chang Q.C."/>
            <person name="Ding S.J."/>
            <person name="Wang X.J."/>
            <person name="Zhu J.G."/>
            <person name="Ruan X.D."/>
            <person name="Zhao L."/>
            <person name="Wei J.T."/>
            <person name="Ye R.Z."/>
            <person name="Que T.C."/>
            <person name="Du C.H."/>
            <person name="Zhou Y.H."/>
            <person name="Cheng J.X."/>
            <person name="Dai P.F."/>
            <person name="Guo W.B."/>
            <person name="Han X.H."/>
            <person name="Huang E.J."/>
            <person name="Li L.F."/>
            <person name="Wei W."/>
            <person name="Gao Y.C."/>
            <person name="Liu J.Z."/>
            <person name="Shao H.Z."/>
            <person name="Wang X."/>
            <person name="Wang C.C."/>
            <person name="Yang T.C."/>
            <person name="Huo Q.B."/>
            <person name="Li W."/>
            <person name="Chen H.Y."/>
            <person name="Chen S.E."/>
            <person name="Zhou L.G."/>
            <person name="Ni X.B."/>
            <person name="Tian J.H."/>
            <person name="Sheng Y."/>
            <person name="Liu T."/>
            <person name="Pan Y.S."/>
            <person name="Xia L.Y."/>
            <person name="Li J."/>
            <person name="Zhao F."/>
            <person name="Cao W.C."/>
        </authorList>
    </citation>
    <scope>NUCLEOTIDE SEQUENCE</scope>
    <source>
        <strain evidence="3">Rsan-2018</strain>
    </source>
</reference>
<name>A0A9D4YPQ4_RHISA</name>
<accession>A0A9D4YPQ4</accession>
<sequence length="231" mass="24391">MRHEITELALCPAPEARCIRVRLRVRLCIEAWSWWRGASRSSVVDSMEPELQTQVNLPVVLMNREGLYAIVAVLGVSILGCACVLTYSFTNYSKMKRNAEEVRNYMASRAKVAHERGAARQAVGGSKAATDRASVPVLPAKVEMEKQQGPISSENDTLASQSAVSAVATGLDTSGVARGDAQRPSVDEGGGNGDATSTVAAAVGKNAQLVYSIMAANVSWNATGHGSAEAA</sequence>
<evidence type="ECO:0008006" key="5">
    <source>
        <dbReference type="Google" id="ProtNLM"/>
    </source>
</evidence>
<evidence type="ECO:0000256" key="2">
    <source>
        <dbReference type="SAM" id="Phobius"/>
    </source>
</evidence>
<dbReference type="Proteomes" id="UP000821837">
    <property type="component" value="Chromosome 1"/>
</dbReference>
<dbReference type="AlphaFoldDB" id="A0A9D4YPQ4"/>
<keyword evidence="2" id="KW-1133">Transmembrane helix</keyword>
<feature type="transmembrane region" description="Helical" evidence="2">
    <location>
        <begin position="67"/>
        <end position="89"/>
    </location>
</feature>
<gene>
    <name evidence="3" type="ORF">HPB52_013255</name>
</gene>
<keyword evidence="4" id="KW-1185">Reference proteome</keyword>
<evidence type="ECO:0000313" key="4">
    <source>
        <dbReference type="Proteomes" id="UP000821837"/>
    </source>
</evidence>
<protein>
    <recommendedName>
        <fullName evidence="5">Transmembrane protein</fullName>
    </recommendedName>
</protein>
<dbReference type="EMBL" id="JABSTV010001245">
    <property type="protein sequence ID" value="KAH7983638.1"/>
    <property type="molecule type" value="Genomic_DNA"/>
</dbReference>
<comment type="caution">
    <text evidence="3">The sequence shown here is derived from an EMBL/GenBank/DDBJ whole genome shotgun (WGS) entry which is preliminary data.</text>
</comment>
<proteinExistence type="predicted"/>
<organism evidence="3 4">
    <name type="scientific">Rhipicephalus sanguineus</name>
    <name type="common">Brown dog tick</name>
    <name type="synonym">Ixodes sanguineus</name>
    <dbReference type="NCBI Taxonomy" id="34632"/>
    <lineage>
        <taxon>Eukaryota</taxon>
        <taxon>Metazoa</taxon>
        <taxon>Ecdysozoa</taxon>
        <taxon>Arthropoda</taxon>
        <taxon>Chelicerata</taxon>
        <taxon>Arachnida</taxon>
        <taxon>Acari</taxon>
        <taxon>Parasitiformes</taxon>
        <taxon>Ixodida</taxon>
        <taxon>Ixodoidea</taxon>
        <taxon>Ixodidae</taxon>
        <taxon>Rhipicephalinae</taxon>
        <taxon>Rhipicephalus</taxon>
        <taxon>Rhipicephalus</taxon>
    </lineage>
</organism>
<feature type="region of interest" description="Disordered" evidence="1">
    <location>
        <begin position="174"/>
        <end position="193"/>
    </location>
</feature>
<keyword evidence="2" id="KW-0812">Transmembrane</keyword>
<evidence type="ECO:0000313" key="3">
    <source>
        <dbReference type="EMBL" id="KAH7983638.1"/>
    </source>
</evidence>